<proteinExistence type="predicted"/>
<feature type="domain" description="Transposase IS66 central" evidence="1">
    <location>
        <begin position="2"/>
        <end position="59"/>
    </location>
</feature>
<keyword evidence="3" id="KW-1185">Reference proteome</keyword>
<sequence length="73" mass="8331">MIRDKLVTQPYLQGDETPMQVLREPGKLATSKSYMWVIRSVRKASERAILYAYGPTRYGRNGPPSKNEDGPFL</sequence>
<name>A0A4Z0J7F6_9LACO</name>
<dbReference type="RefSeq" id="WP_135368919.1">
    <property type="nucleotide sequence ID" value="NZ_RKLX01000030.1"/>
</dbReference>
<dbReference type="AlphaFoldDB" id="A0A4Z0J7F6"/>
<gene>
    <name evidence="2" type="ORF">EGT51_12050</name>
</gene>
<dbReference type="Pfam" id="PF03050">
    <property type="entry name" value="DDE_Tnp_IS66"/>
    <property type="match status" value="1"/>
</dbReference>
<accession>A0A4Z0J7F6</accession>
<evidence type="ECO:0000259" key="1">
    <source>
        <dbReference type="Pfam" id="PF03050"/>
    </source>
</evidence>
<comment type="caution">
    <text evidence="2">The sequence shown here is derived from an EMBL/GenBank/DDBJ whole genome shotgun (WGS) entry which is preliminary data.</text>
</comment>
<dbReference type="OrthoDB" id="9760067at2"/>
<organism evidence="2 3">
    <name type="scientific">Levilactobacillus suantsaiihabitans</name>
    <dbReference type="NCBI Taxonomy" id="2487722"/>
    <lineage>
        <taxon>Bacteria</taxon>
        <taxon>Bacillati</taxon>
        <taxon>Bacillota</taxon>
        <taxon>Bacilli</taxon>
        <taxon>Lactobacillales</taxon>
        <taxon>Lactobacillaceae</taxon>
        <taxon>Levilactobacillus</taxon>
    </lineage>
</organism>
<dbReference type="Proteomes" id="UP000297348">
    <property type="component" value="Unassembled WGS sequence"/>
</dbReference>
<evidence type="ECO:0000313" key="2">
    <source>
        <dbReference type="EMBL" id="TGD17489.1"/>
    </source>
</evidence>
<reference evidence="2 3" key="1">
    <citation type="submission" date="2018-10" db="EMBL/GenBank/DDBJ databases">
        <title>Lactobacillus sp. R7 and Lactobacillus sp. R19 isolated from fermented mustard green product of Taiwan.</title>
        <authorList>
            <person name="Lin S.-T."/>
        </authorList>
    </citation>
    <scope>NUCLEOTIDE SEQUENCE [LARGE SCALE GENOMIC DNA]</scope>
    <source>
        <strain evidence="2 3">BCRC 81129</strain>
    </source>
</reference>
<evidence type="ECO:0000313" key="3">
    <source>
        <dbReference type="Proteomes" id="UP000297348"/>
    </source>
</evidence>
<dbReference type="EMBL" id="RKLX01000030">
    <property type="protein sequence ID" value="TGD17489.1"/>
    <property type="molecule type" value="Genomic_DNA"/>
</dbReference>
<dbReference type="InterPro" id="IPR004291">
    <property type="entry name" value="Transposase_IS66_central"/>
</dbReference>
<protein>
    <recommendedName>
        <fullName evidence="1">Transposase IS66 central domain-containing protein</fullName>
    </recommendedName>
</protein>